<dbReference type="STRING" id="1123291.SAMN04490355_102155"/>
<comment type="catalytic activity">
    <reaction evidence="9">
        <text>(R)-2-hydroxyglutarate + NAD(+) = 2-oxoglutarate + NADH + H(+)</text>
        <dbReference type="Rhea" id="RHEA:49612"/>
        <dbReference type="ChEBI" id="CHEBI:15378"/>
        <dbReference type="ChEBI" id="CHEBI:15801"/>
        <dbReference type="ChEBI" id="CHEBI:16810"/>
        <dbReference type="ChEBI" id="CHEBI:57540"/>
        <dbReference type="ChEBI" id="CHEBI:57945"/>
        <dbReference type="EC" id="1.1.1.399"/>
    </reaction>
</comment>
<comment type="similarity">
    <text evidence="3 11">Belongs to the D-isomer specific 2-hydroxyacid dehydrogenase family.</text>
</comment>
<dbReference type="NCBIfam" id="TIGR01327">
    <property type="entry name" value="PGDH"/>
    <property type="match status" value="1"/>
</dbReference>
<reference evidence="14" key="1">
    <citation type="submission" date="2016-10" db="EMBL/GenBank/DDBJ databases">
        <authorList>
            <person name="Varghese N."/>
            <person name="Submissions S."/>
        </authorList>
    </citation>
    <scope>NUCLEOTIDE SEQUENCE [LARGE SCALE GENOMIC DNA]</scope>
    <source>
        <strain evidence="14">DSM 13327</strain>
    </source>
</reference>
<evidence type="ECO:0000256" key="5">
    <source>
        <dbReference type="ARBA" id="ARBA00022605"/>
    </source>
</evidence>
<dbReference type="InterPro" id="IPR045626">
    <property type="entry name" value="PGDH_ASB_dom"/>
</dbReference>
<dbReference type="CDD" id="cd04902">
    <property type="entry name" value="ACT_3PGDH-xct"/>
    <property type="match status" value="1"/>
</dbReference>
<dbReference type="PANTHER" id="PTHR42789:SF1">
    <property type="entry name" value="D-ISOMER SPECIFIC 2-HYDROXYACID DEHYDROGENASE FAMILY PROTEIN (AFU_ORTHOLOGUE AFUA_6G10090)"/>
    <property type="match status" value="1"/>
</dbReference>
<keyword evidence="7 11" id="KW-0520">NAD</keyword>
<evidence type="ECO:0000256" key="2">
    <source>
        <dbReference type="ARBA" id="ARBA00005216"/>
    </source>
</evidence>
<dbReference type="InterPro" id="IPR029753">
    <property type="entry name" value="D-isomer_DH_CS"/>
</dbReference>
<dbReference type="Gene3D" id="3.40.50.720">
    <property type="entry name" value="NAD(P)-binding Rossmann-like Domain"/>
    <property type="match status" value="2"/>
</dbReference>
<evidence type="ECO:0000313" key="14">
    <source>
        <dbReference type="Proteomes" id="UP000199520"/>
    </source>
</evidence>
<evidence type="ECO:0000313" key="13">
    <source>
        <dbReference type="EMBL" id="SFL85185.1"/>
    </source>
</evidence>
<evidence type="ECO:0000256" key="8">
    <source>
        <dbReference type="ARBA" id="ARBA00023299"/>
    </source>
</evidence>
<dbReference type="SUPFAM" id="SSF51735">
    <property type="entry name" value="NAD(P)-binding Rossmann-fold domains"/>
    <property type="match status" value="1"/>
</dbReference>
<dbReference type="UniPathway" id="UPA00135">
    <property type="reaction ID" value="UER00196"/>
</dbReference>
<evidence type="ECO:0000256" key="9">
    <source>
        <dbReference type="ARBA" id="ARBA00048126"/>
    </source>
</evidence>
<dbReference type="PROSITE" id="PS00670">
    <property type="entry name" value="D_2_HYDROXYACID_DH_2"/>
    <property type="match status" value="1"/>
</dbReference>
<organism evidence="13 14">
    <name type="scientific">Pelosinus propionicus DSM 13327</name>
    <dbReference type="NCBI Taxonomy" id="1123291"/>
    <lineage>
        <taxon>Bacteria</taxon>
        <taxon>Bacillati</taxon>
        <taxon>Bacillota</taxon>
        <taxon>Negativicutes</taxon>
        <taxon>Selenomonadales</taxon>
        <taxon>Sporomusaceae</taxon>
        <taxon>Pelosinus</taxon>
    </lineage>
</organism>
<dbReference type="GO" id="GO:0051287">
    <property type="term" value="F:NAD binding"/>
    <property type="evidence" value="ECO:0007669"/>
    <property type="project" value="UniProtKB-UniRule"/>
</dbReference>
<comment type="function">
    <text evidence="1">Catalyzes the reversible oxidation of 3-phospho-D-glycerate to 3-phosphonooxypyruvate, the first step of the phosphorylated L-serine biosynthesis pathway. Also catalyzes the reversible oxidation of 2-hydroxyglutarate to 2-oxoglutarate.</text>
</comment>
<dbReference type="Pfam" id="PF00389">
    <property type="entry name" value="2-Hacid_dh"/>
    <property type="match status" value="1"/>
</dbReference>
<dbReference type="InterPro" id="IPR050857">
    <property type="entry name" value="D-2-hydroxyacid_DH"/>
</dbReference>
<dbReference type="PANTHER" id="PTHR42789">
    <property type="entry name" value="D-ISOMER SPECIFIC 2-HYDROXYACID DEHYDROGENASE FAMILY PROTEIN (AFU_ORTHOLOGUE AFUA_6G10090)"/>
    <property type="match status" value="1"/>
</dbReference>
<dbReference type="Pfam" id="PF02826">
    <property type="entry name" value="2-Hacid_dh_C"/>
    <property type="match status" value="1"/>
</dbReference>
<dbReference type="RefSeq" id="WP_090937761.1">
    <property type="nucleotide sequence ID" value="NZ_FOTS01000021.1"/>
</dbReference>
<dbReference type="FunFam" id="3.40.50.720:FF:000021">
    <property type="entry name" value="D-3-phosphoglycerate dehydrogenase"/>
    <property type="match status" value="1"/>
</dbReference>
<dbReference type="Gene3D" id="3.30.1330.90">
    <property type="entry name" value="D-3-phosphoglycerate dehydrogenase, domain 3"/>
    <property type="match status" value="1"/>
</dbReference>
<evidence type="ECO:0000256" key="10">
    <source>
        <dbReference type="ARBA" id="ARBA00048731"/>
    </source>
</evidence>
<dbReference type="EC" id="1.1.1.95" evidence="11"/>
<dbReference type="InterPro" id="IPR006140">
    <property type="entry name" value="D-isomer_DH_NAD-bd"/>
</dbReference>
<dbReference type="InterPro" id="IPR036291">
    <property type="entry name" value="NAD(P)-bd_dom_sf"/>
</dbReference>
<dbReference type="EMBL" id="FOTS01000021">
    <property type="protein sequence ID" value="SFL85185.1"/>
    <property type="molecule type" value="Genomic_DNA"/>
</dbReference>
<dbReference type="InterPro" id="IPR045865">
    <property type="entry name" value="ACT-like_dom_sf"/>
</dbReference>
<keyword evidence="8 11" id="KW-0718">Serine biosynthesis</keyword>
<evidence type="ECO:0000256" key="3">
    <source>
        <dbReference type="ARBA" id="ARBA00005854"/>
    </source>
</evidence>
<proteinExistence type="inferred from homology"/>
<dbReference type="InterPro" id="IPR029009">
    <property type="entry name" value="ASB_dom_sf"/>
</dbReference>
<dbReference type="SUPFAM" id="SSF55021">
    <property type="entry name" value="ACT-like"/>
    <property type="match status" value="1"/>
</dbReference>
<dbReference type="FunFam" id="3.30.1330.90:FF:000003">
    <property type="entry name" value="D-3-phosphoglycerate dehydrogenase"/>
    <property type="match status" value="1"/>
</dbReference>
<dbReference type="InterPro" id="IPR002912">
    <property type="entry name" value="ACT_dom"/>
</dbReference>
<dbReference type="Gene3D" id="3.30.70.260">
    <property type="match status" value="1"/>
</dbReference>
<comment type="pathway">
    <text evidence="2 11">Amino-acid biosynthesis; L-serine biosynthesis; L-serine from 3-phospho-D-glycerate: step 1/3.</text>
</comment>
<dbReference type="SUPFAM" id="SSF143548">
    <property type="entry name" value="Serine metabolism enzymes domain"/>
    <property type="match status" value="1"/>
</dbReference>
<dbReference type="InterPro" id="IPR029752">
    <property type="entry name" value="D-isomer_DH_CS1"/>
</dbReference>
<dbReference type="PROSITE" id="PS00065">
    <property type="entry name" value="D_2_HYDROXYACID_DH_1"/>
    <property type="match status" value="1"/>
</dbReference>
<gene>
    <name evidence="13" type="ORF">SAMN04490355_102155</name>
</gene>
<dbReference type="OrthoDB" id="9805416at2"/>
<accession>A0A1I4L2H0</accession>
<evidence type="ECO:0000256" key="7">
    <source>
        <dbReference type="ARBA" id="ARBA00023027"/>
    </source>
</evidence>
<keyword evidence="5 11" id="KW-0028">Amino-acid biosynthesis</keyword>
<dbReference type="GO" id="GO:0004617">
    <property type="term" value="F:phosphoglycerate dehydrogenase activity"/>
    <property type="evidence" value="ECO:0007669"/>
    <property type="project" value="UniProtKB-UniRule"/>
</dbReference>
<evidence type="ECO:0000256" key="1">
    <source>
        <dbReference type="ARBA" id="ARBA00003800"/>
    </source>
</evidence>
<sequence length="528" mass="56740">MRVLVSDPVSAQGVEILQKEYEVDVKIKLPIEELIKIIPQYDALVVRSETKVTKAVIEAAANLKVIGRAGVGVDNIDVEAATQKGIVVLNAPEGNTIAATEHTMAMMLALARNVPQAHASLKNGQWLRSKLMGVEMRGKTLGILGLGRIGSGVAKRALAMEMNVVAYDPFINAEQAAAMGIQLLELDEIFPLADFITLHLPFTSETKYLLNKERFAKMKPNVRIINCARGGVIHEGDLAEAVEQGIVAGAAIDVFEKEPVNPENPLLKLDQVIVTPHLGASTAEAQVGVAVDVAKGIIAALKGEPIATAVNMAPIQSHVLEVIRPYFNLAEKMGCLAINLAEGRITAVDVEYNGEISEVDTKMLTTAMIKGLLNSILTEHINYVNAPGVAKSRGIKIREVKSKETANFANLITVRVYTDKKTHVVAGTLFGHEEGRIVMIDGYRVDVEPQGWLIVGLHLDRPGMIGYVGTILGTDGININSMQVGRTEVTGTNIMVMSVDSDVPAATMLKIKAVDGILGAKMINFCVI</sequence>
<dbReference type="Pfam" id="PF01842">
    <property type="entry name" value="ACT"/>
    <property type="match status" value="1"/>
</dbReference>
<protein>
    <recommendedName>
        <fullName evidence="4 11">D-3-phosphoglycerate dehydrogenase</fullName>
        <ecNumber evidence="11">1.1.1.95</ecNumber>
    </recommendedName>
</protein>
<evidence type="ECO:0000256" key="6">
    <source>
        <dbReference type="ARBA" id="ARBA00023002"/>
    </source>
</evidence>
<name>A0A1I4L2H0_9FIRM</name>
<dbReference type="PROSITE" id="PS51671">
    <property type="entry name" value="ACT"/>
    <property type="match status" value="1"/>
</dbReference>
<dbReference type="AlphaFoldDB" id="A0A1I4L2H0"/>
<comment type="catalytic activity">
    <reaction evidence="10 11">
        <text>(2R)-3-phosphoglycerate + NAD(+) = 3-phosphooxypyruvate + NADH + H(+)</text>
        <dbReference type="Rhea" id="RHEA:12641"/>
        <dbReference type="ChEBI" id="CHEBI:15378"/>
        <dbReference type="ChEBI" id="CHEBI:18110"/>
        <dbReference type="ChEBI" id="CHEBI:57540"/>
        <dbReference type="ChEBI" id="CHEBI:57945"/>
        <dbReference type="ChEBI" id="CHEBI:58272"/>
        <dbReference type="EC" id="1.1.1.95"/>
    </reaction>
</comment>
<dbReference type="SUPFAM" id="SSF52283">
    <property type="entry name" value="Formate/glycerate dehydrogenase catalytic domain-like"/>
    <property type="match status" value="1"/>
</dbReference>
<dbReference type="GO" id="GO:0006564">
    <property type="term" value="P:L-serine biosynthetic process"/>
    <property type="evidence" value="ECO:0007669"/>
    <property type="project" value="UniProtKB-UniRule"/>
</dbReference>
<feature type="domain" description="ACT" evidence="12">
    <location>
        <begin position="453"/>
        <end position="528"/>
    </location>
</feature>
<dbReference type="CDD" id="cd12173">
    <property type="entry name" value="PGDH_4"/>
    <property type="match status" value="1"/>
</dbReference>
<evidence type="ECO:0000256" key="11">
    <source>
        <dbReference type="RuleBase" id="RU363003"/>
    </source>
</evidence>
<dbReference type="InterPro" id="IPR006139">
    <property type="entry name" value="D-isomer_2_OHA_DH_cat_dom"/>
</dbReference>
<keyword evidence="14" id="KW-1185">Reference proteome</keyword>
<dbReference type="Pfam" id="PF19304">
    <property type="entry name" value="PGDH_inter"/>
    <property type="match status" value="1"/>
</dbReference>
<keyword evidence="6 11" id="KW-0560">Oxidoreductase</keyword>
<evidence type="ECO:0000256" key="4">
    <source>
        <dbReference type="ARBA" id="ARBA00021582"/>
    </source>
</evidence>
<dbReference type="InterPro" id="IPR006236">
    <property type="entry name" value="PGDH"/>
</dbReference>
<evidence type="ECO:0000259" key="12">
    <source>
        <dbReference type="PROSITE" id="PS51671"/>
    </source>
</evidence>
<dbReference type="Proteomes" id="UP000199520">
    <property type="component" value="Unassembled WGS sequence"/>
</dbReference>